<evidence type="ECO:0000313" key="2">
    <source>
        <dbReference type="Proteomes" id="UP000327191"/>
    </source>
</evidence>
<protein>
    <submittedName>
        <fullName evidence="1">Uncharacterized protein</fullName>
    </submittedName>
</protein>
<dbReference type="AlphaFoldDB" id="A0A5E7VFM6"/>
<sequence length="89" mass="10186">MSMSDSFVVRARECAVLFRLGRDVEAEGVMIDLVTDIQPSFDKASQQSQQQWLQVLAQMLQCQETQNWLALADYLEYELVQVVTDNLSI</sequence>
<dbReference type="EMBL" id="CABVJE010000024">
    <property type="protein sequence ID" value="VVQ20154.1"/>
    <property type="molecule type" value="Genomic_DNA"/>
</dbReference>
<dbReference type="Proteomes" id="UP000327191">
    <property type="component" value="Unassembled WGS sequence"/>
</dbReference>
<name>A0A5E7VFM6_PSEFL</name>
<organism evidence="1 2">
    <name type="scientific">Pseudomonas fluorescens</name>
    <dbReference type="NCBI Taxonomy" id="294"/>
    <lineage>
        <taxon>Bacteria</taxon>
        <taxon>Pseudomonadati</taxon>
        <taxon>Pseudomonadota</taxon>
        <taxon>Gammaproteobacteria</taxon>
        <taxon>Pseudomonadales</taxon>
        <taxon>Pseudomonadaceae</taxon>
        <taxon>Pseudomonas</taxon>
    </lineage>
</organism>
<evidence type="ECO:0000313" key="1">
    <source>
        <dbReference type="EMBL" id="VVQ20154.1"/>
    </source>
</evidence>
<proteinExistence type="predicted"/>
<gene>
    <name evidence="1" type="ORF">PS938_04856</name>
</gene>
<dbReference type="RefSeq" id="WP_095944086.1">
    <property type="nucleotide sequence ID" value="NZ_CABVJE010000024.1"/>
</dbReference>
<dbReference type="OrthoDB" id="5592031at2"/>
<accession>A0A5E7VFM6</accession>
<reference evidence="1 2" key="1">
    <citation type="submission" date="2019-09" db="EMBL/GenBank/DDBJ databases">
        <authorList>
            <person name="Chandra G."/>
            <person name="Truman W A."/>
        </authorList>
    </citation>
    <scope>NUCLEOTIDE SEQUENCE [LARGE SCALE GENOMIC DNA]</scope>
    <source>
        <strain evidence="1">PS938</strain>
    </source>
</reference>